<accession>A0A1H1RUD0</accession>
<name>A0A1H1RUD0_9ACTN</name>
<organism evidence="3 4">
    <name type="scientific">Actinoplanes derwentensis</name>
    <dbReference type="NCBI Taxonomy" id="113562"/>
    <lineage>
        <taxon>Bacteria</taxon>
        <taxon>Bacillati</taxon>
        <taxon>Actinomycetota</taxon>
        <taxon>Actinomycetes</taxon>
        <taxon>Micromonosporales</taxon>
        <taxon>Micromonosporaceae</taxon>
        <taxon>Actinoplanes</taxon>
    </lineage>
</organism>
<feature type="transmembrane region" description="Helical" evidence="2">
    <location>
        <begin position="111"/>
        <end position="132"/>
    </location>
</feature>
<dbReference type="EMBL" id="LT629758">
    <property type="protein sequence ID" value="SDS39347.1"/>
    <property type="molecule type" value="Genomic_DNA"/>
</dbReference>
<evidence type="ECO:0000256" key="2">
    <source>
        <dbReference type="SAM" id="Phobius"/>
    </source>
</evidence>
<keyword evidence="2" id="KW-1133">Transmembrane helix</keyword>
<dbReference type="STRING" id="113562.SAMN04489716_0688"/>
<proteinExistence type="predicted"/>
<gene>
    <name evidence="3" type="ORF">SAMN04489716_0688</name>
</gene>
<evidence type="ECO:0000256" key="1">
    <source>
        <dbReference type="SAM" id="MobiDB-lite"/>
    </source>
</evidence>
<dbReference type="Proteomes" id="UP000198688">
    <property type="component" value="Chromosome I"/>
</dbReference>
<evidence type="ECO:0000313" key="3">
    <source>
        <dbReference type="EMBL" id="SDS39347.1"/>
    </source>
</evidence>
<keyword evidence="2" id="KW-0812">Transmembrane</keyword>
<evidence type="ECO:0000313" key="4">
    <source>
        <dbReference type="Proteomes" id="UP000198688"/>
    </source>
</evidence>
<protein>
    <submittedName>
        <fullName evidence="3">Uncharacterized protein</fullName>
    </submittedName>
</protein>
<dbReference type="AlphaFoldDB" id="A0A1H1RUD0"/>
<dbReference type="OrthoDB" id="3374972at2"/>
<keyword evidence="4" id="KW-1185">Reference proteome</keyword>
<feature type="region of interest" description="Disordered" evidence="1">
    <location>
        <begin position="158"/>
        <end position="178"/>
    </location>
</feature>
<reference evidence="3 4" key="1">
    <citation type="submission" date="2016-10" db="EMBL/GenBank/DDBJ databases">
        <authorList>
            <person name="de Groot N.N."/>
        </authorList>
    </citation>
    <scope>NUCLEOTIDE SEQUENCE [LARGE SCALE GENOMIC DNA]</scope>
    <source>
        <strain evidence="3 4">DSM 43941</strain>
    </source>
</reference>
<keyword evidence="2" id="KW-0472">Membrane</keyword>
<dbReference type="RefSeq" id="WP_157751162.1">
    <property type="nucleotide sequence ID" value="NZ_BOMJ01000016.1"/>
</dbReference>
<feature type="transmembrane region" description="Helical" evidence="2">
    <location>
        <begin position="83"/>
        <end position="105"/>
    </location>
</feature>
<sequence>MDDNRPAWQLGHLLEKRPEAVEEPPQYVERWFALHPLAVDRPAEGKDTVPIVCGTCGGSVDCVVASAALLDNYRAEVRRAKKFRWLALALGIVVGLTAFVTLNAVGPVAGTGWVVALFLITFGGAGVATSAATGINTPPTSRQADGVELAEPSAVHMLRSPGHDRDYSSGGEGGEGGE</sequence>